<reference evidence="2 3" key="1">
    <citation type="submission" date="2017-05" db="EMBL/GenBank/DDBJ databases">
        <authorList>
            <person name="Varghese N."/>
            <person name="Submissions S."/>
        </authorList>
    </citation>
    <scope>NUCLEOTIDE SEQUENCE [LARGE SCALE GENOMIC DNA]</scope>
    <source>
        <strain evidence="2 3">DSM 29734</strain>
    </source>
</reference>
<dbReference type="InterPro" id="IPR036514">
    <property type="entry name" value="SGNH_hydro_sf"/>
</dbReference>
<dbReference type="EMBL" id="FXTY01000001">
    <property type="protein sequence ID" value="SMP01085.1"/>
    <property type="molecule type" value="Genomic_DNA"/>
</dbReference>
<accession>A0ABY1N6M8</accession>
<evidence type="ECO:0000313" key="2">
    <source>
        <dbReference type="EMBL" id="SMP01085.1"/>
    </source>
</evidence>
<name>A0ABY1N6M8_9RHOB</name>
<organism evidence="2 3">
    <name type="scientific">Shimia sagamensis</name>
    <dbReference type="NCBI Taxonomy" id="1566352"/>
    <lineage>
        <taxon>Bacteria</taxon>
        <taxon>Pseudomonadati</taxon>
        <taxon>Pseudomonadota</taxon>
        <taxon>Alphaproteobacteria</taxon>
        <taxon>Rhodobacterales</taxon>
        <taxon>Roseobacteraceae</taxon>
    </lineage>
</organism>
<proteinExistence type="predicted"/>
<protein>
    <submittedName>
        <fullName evidence="2">Lysophospholipase L1</fullName>
    </submittedName>
</protein>
<dbReference type="RefSeq" id="WP_283423973.1">
    <property type="nucleotide sequence ID" value="NZ_FXTY01000001.1"/>
</dbReference>
<comment type="caution">
    <text evidence="2">The sequence shown here is derived from an EMBL/GenBank/DDBJ whole genome shotgun (WGS) entry which is preliminary data.</text>
</comment>
<keyword evidence="3" id="KW-1185">Reference proteome</keyword>
<dbReference type="Pfam" id="PF13472">
    <property type="entry name" value="Lipase_GDSL_2"/>
    <property type="match status" value="1"/>
</dbReference>
<sequence>MRVALDQVVRIPLAPLLAMQAIGVRRRANTLSEPPGAREGCDGSGTSLRLLILGDSSAAGVGATTQEAALSGQLVSALSTDFAVTWKLIGETSATTGVILKRLAAVETAPIDVVVSALGVNDVTRGCRRGLWQKQQRQLAKVLTTRFGTKLIVASGLPPMGAYPELPPPLRWVIGQQAQRLDHALAEVCEGHSVMTHLPIDVPFEPRFLADDGYHPSEEAYTLWGQLIAAHIRRHFKG</sequence>
<dbReference type="InterPro" id="IPR013830">
    <property type="entry name" value="SGNH_hydro"/>
</dbReference>
<gene>
    <name evidence="2" type="ORF">SAMN06265373_10185</name>
</gene>
<evidence type="ECO:0000259" key="1">
    <source>
        <dbReference type="Pfam" id="PF13472"/>
    </source>
</evidence>
<dbReference type="Proteomes" id="UP001157961">
    <property type="component" value="Unassembled WGS sequence"/>
</dbReference>
<dbReference type="CDD" id="cd01836">
    <property type="entry name" value="FeeA_FeeB_like"/>
    <property type="match status" value="1"/>
</dbReference>
<dbReference type="Gene3D" id="3.40.50.1110">
    <property type="entry name" value="SGNH hydrolase"/>
    <property type="match status" value="1"/>
</dbReference>
<dbReference type="SUPFAM" id="SSF52266">
    <property type="entry name" value="SGNH hydrolase"/>
    <property type="match status" value="1"/>
</dbReference>
<feature type="domain" description="SGNH hydrolase-type esterase" evidence="1">
    <location>
        <begin position="52"/>
        <end position="222"/>
    </location>
</feature>
<evidence type="ECO:0000313" key="3">
    <source>
        <dbReference type="Proteomes" id="UP001157961"/>
    </source>
</evidence>